<evidence type="ECO:0000313" key="1">
    <source>
        <dbReference type="EMBL" id="EMM7456162.1"/>
    </source>
</evidence>
<reference evidence="1" key="1">
    <citation type="submission" date="2024-02" db="EMBL/GenBank/DDBJ databases">
        <authorList>
            <consortium name="Clinical and Environmental Microbiology Branch: Whole genome sequencing antimicrobial resistance pathogens in the healthcare setting"/>
        </authorList>
    </citation>
    <scope>NUCLEOTIDE SEQUENCE</scope>
    <source>
        <strain evidence="1">Whole organism</strain>
    </source>
</reference>
<proteinExistence type="predicted"/>
<protein>
    <submittedName>
        <fullName evidence="1">DNA replication protein</fullName>
    </submittedName>
</protein>
<dbReference type="EMBL" id="ABLGCN030000001">
    <property type="protein sequence ID" value="EMM7456162.1"/>
    <property type="molecule type" value="Genomic_DNA"/>
</dbReference>
<name>A0AAN4JDR1_CITFR</name>
<dbReference type="AlphaFoldDB" id="A0AAN4JDR1"/>
<dbReference type="Pfam" id="PF06992">
    <property type="entry name" value="Phage_lambda_P"/>
    <property type="match status" value="1"/>
</dbReference>
<sequence>MKDLMQAIQSCDGRVISRLAGGAPQHTQREEQAAQVFNDLFRQLRATFPALSTHIKTQDDLDEFRRTWMLAFAENGITTMAQVNAGMQIARQQETPWIPSPGQFVAWCREGSLRVAGLPSDEELVEIVRDYCRRRGYLSSPEAYDWKHPAHYWMVTALYAGMRASNWTEKELLEAARRELTAMAEKMRCGEPIPKPILVLTEKPRPALSREEGLKRITEIRNKFGLTRRTK</sequence>
<dbReference type="InterPro" id="IPR009731">
    <property type="entry name" value="P-like"/>
</dbReference>
<gene>
    <name evidence="1" type="ORF">P7U51_000614</name>
</gene>
<comment type="caution">
    <text evidence="1">The sequence shown here is derived from an EMBL/GenBank/DDBJ whole genome shotgun (WGS) entry which is preliminary data.</text>
</comment>
<evidence type="ECO:0000313" key="2">
    <source>
        <dbReference type="Proteomes" id="UP001169574"/>
    </source>
</evidence>
<accession>A0AAN4JDR1</accession>
<dbReference type="GO" id="GO:0006270">
    <property type="term" value="P:DNA replication initiation"/>
    <property type="evidence" value="ECO:0007669"/>
    <property type="project" value="InterPro"/>
</dbReference>
<organism evidence="1 2">
    <name type="scientific">Citrobacter freundii</name>
    <dbReference type="NCBI Taxonomy" id="546"/>
    <lineage>
        <taxon>Bacteria</taxon>
        <taxon>Pseudomonadati</taxon>
        <taxon>Pseudomonadota</taxon>
        <taxon>Gammaproteobacteria</taxon>
        <taxon>Enterobacterales</taxon>
        <taxon>Enterobacteriaceae</taxon>
        <taxon>Citrobacter</taxon>
        <taxon>Citrobacter freundii complex</taxon>
    </lineage>
</organism>
<dbReference type="Proteomes" id="UP001169574">
    <property type="component" value="Unassembled WGS sequence"/>
</dbReference>